<sequence>MLYSNSSLFTLQFHRPIGSNRGYLIRVTVTSRDTTPCSLCRDEKFQVSTTFRTNENVTTGTAYVRGIIAGIPIPFPLDDNDLCKFTKPPCEISAKAEAVYTYALPIKSFYPKVGTAHATIVWMYDIKPSCFT</sequence>
<dbReference type="Gene3D" id="2.60.40.770">
    <property type="match status" value="1"/>
</dbReference>
<dbReference type="Proteomes" id="UP000230066">
    <property type="component" value="Unassembled WGS sequence"/>
</dbReference>
<comment type="caution">
    <text evidence="5">The sequence shown here is derived from an EMBL/GenBank/DDBJ whole genome shotgun (WGS) entry which is preliminary data.</text>
</comment>
<evidence type="ECO:0000313" key="5">
    <source>
        <dbReference type="EMBL" id="THD19783.1"/>
    </source>
</evidence>
<organism evidence="5 6">
    <name type="scientific">Fasciola hepatica</name>
    <name type="common">Liver fluke</name>
    <dbReference type="NCBI Taxonomy" id="6192"/>
    <lineage>
        <taxon>Eukaryota</taxon>
        <taxon>Metazoa</taxon>
        <taxon>Spiralia</taxon>
        <taxon>Lophotrochozoa</taxon>
        <taxon>Platyhelminthes</taxon>
        <taxon>Trematoda</taxon>
        <taxon>Digenea</taxon>
        <taxon>Plagiorchiida</taxon>
        <taxon>Echinostomata</taxon>
        <taxon>Echinostomatoidea</taxon>
        <taxon>Fasciolidae</taxon>
        <taxon>Fasciola</taxon>
    </lineage>
</organism>
<dbReference type="GO" id="GO:0005576">
    <property type="term" value="C:extracellular region"/>
    <property type="evidence" value="ECO:0007669"/>
    <property type="project" value="UniProtKB-SubCell"/>
</dbReference>
<reference evidence="5" key="1">
    <citation type="submission" date="2019-03" db="EMBL/GenBank/DDBJ databases">
        <title>Improved annotation for the trematode Fasciola hepatica.</title>
        <authorList>
            <person name="Choi Y.-J."/>
            <person name="Martin J."/>
            <person name="Mitreva M."/>
        </authorList>
    </citation>
    <scope>NUCLEOTIDE SEQUENCE [LARGE SCALE GENOMIC DNA]</scope>
</reference>
<evidence type="ECO:0000256" key="2">
    <source>
        <dbReference type="ARBA" id="ARBA00006370"/>
    </source>
</evidence>
<keyword evidence="3" id="KW-0964">Secreted</keyword>
<dbReference type="Pfam" id="PF02221">
    <property type="entry name" value="E1_DerP2_DerF2"/>
    <property type="match status" value="1"/>
</dbReference>
<dbReference type="SUPFAM" id="SSF81296">
    <property type="entry name" value="E set domains"/>
    <property type="match status" value="1"/>
</dbReference>
<dbReference type="FunFam" id="2.60.40.770:FF:000001">
    <property type="entry name" value="NPC intracellular cholesterol transporter 2"/>
    <property type="match status" value="1"/>
</dbReference>
<evidence type="ECO:0000256" key="3">
    <source>
        <dbReference type="ARBA" id="ARBA00022525"/>
    </source>
</evidence>
<feature type="domain" description="MD-2-related lipid-recognition" evidence="4">
    <location>
        <begin position="9"/>
        <end position="132"/>
    </location>
</feature>
<evidence type="ECO:0000313" key="6">
    <source>
        <dbReference type="Proteomes" id="UP000230066"/>
    </source>
</evidence>
<comment type="similarity">
    <text evidence="2">Belongs to the NPC2 family.</text>
</comment>
<protein>
    <recommendedName>
        <fullName evidence="4">MD-2-related lipid-recognition domain-containing protein</fullName>
    </recommendedName>
</protein>
<evidence type="ECO:0000259" key="4">
    <source>
        <dbReference type="SMART" id="SM00737"/>
    </source>
</evidence>
<dbReference type="AlphaFoldDB" id="A0A4E0QXX5"/>
<accession>A0A4E0QXX5</accession>
<evidence type="ECO:0000256" key="1">
    <source>
        <dbReference type="ARBA" id="ARBA00004613"/>
    </source>
</evidence>
<dbReference type="SMART" id="SM00737">
    <property type="entry name" value="ML"/>
    <property type="match status" value="1"/>
</dbReference>
<name>A0A4E0QXX5_FASHE</name>
<comment type="subcellular location">
    <subcellularLocation>
        <location evidence="1">Secreted</location>
    </subcellularLocation>
</comment>
<dbReference type="InterPro" id="IPR014756">
    <property type="entry name" value="Ig_E-set"/>
</dbReference>
<proteinExistence type="inferred from homology"/>
<gene>
    <name evidence="5" type="ORF">D915_009348</name>
</gene>
<keyword evidence="6" id="KW-1185">Reference proteome</keyword>
<dbReference type="EMBL" id="JXXN02005615">
    <property type="protein sequence ID" value="THD19783.1"/>
    <property type="molecule type" value="Genomic_DNA"/>
</dbReference>
<dbReference type="InterPro" id="IPR003172">
    <property type="entry name" value="ML_dom"/>
</dbReference>